<dbReference type="Proteomes" id="UP000031637">
    <property type="component" value="Chromosome"/>
</dbReference>
<reference evidence="1 2" key="1">
    <citation type="journal article" date="2014" name="Syst. Appl. Microbiol.">
        <title>Complete genomes of freshwater sulfur oxidizers Sulfuricella denitrificans skB26 and Sulfuritalea hydrogenivorans sk43H: genetic insights into the sulfur oxidation pathway of betaproteobacteria.</title>
        <authorList>
            <person name="Watanabe T."/>
            <person name="Kojima H."/>
            <person name="Fukui M."/>
        </authorList>
    </citation>
    <scope>NUCLEOTIDE SEQUENCE [LARGE SCALE GENOMIC DNA]</scope>
    <source>
        <strain evidence="1">DSM22779</strain>
    </source>
</reference>
<evidence type="ECO:0000313" key="1">
    <source>
        <dbReference type="EMBL" id="BAO30005.1"/>
    </source>
</evidence>
<gene>
    <name evidence="1" type="ORF">SUTH_02215</name>
</gene>
<name>W0SGX4_9PROT</name>
<evidence type="ECO:0000313" key="2">
    <source>
        <dbReference type="Proteomes" id="UP000031637"/>
    </source>
</evidence>
<evidence type="ECO:0008006" key="3">
    <source>
        <dbReference type="Google" id="ProtNLM"/>
    </source>
</evidence>
<dbReference type="Pfam" id="PF03692">
    <property type="entry name" value="CxxCxxCC"/>
    <property type="match status" value="1"/>
</dbReference>
<proteinExistence type="predicted"/>
<sequence length="112" mass="11628">MSPCQSCGACCAAYRVSFSCHEVDDLPGGSVPEALVESVAPHLVCMRGTASAPVRCVALRGKVGEAVSCAIYEFRPSACREFAPLAAVGRGDEACNEARRRHGLSDLTVAAA</sequence>
<accession>W0SGX4</accession>
<dbReference type="InterPro" id="IPR005358">
    <property type="entry name" value="Puta_zinc/iron-chelating_dom"/>
</dbReference>
<dbReference type="STRING" id="1223802.SUTH_02215"/>
<dbReference type="EMBL" id="AP012547">
    <property type="protein sequence ID" value="BAO30005.1"/>
    <property type="molecule type" value="Genomic_DNA"/>
</dbReference>
<protein>
    <recommendedName>
        <fullName evidence="3">Fe-S oxidoreductase</fullName>
    </recommendedName>
</protein>
<dbReference type="RefSeq" id="WP_041099251.1">
    <property type="nucleotide sequence ID" value="NZ_AP012547.1"/>
</dbReference>
<keyword evidence="2" id="KW-1185">Reference proteome</keyword>
<dbReference type="OrthoDB" id="196483at2"/>
<dbReference type="AlphaFoldDB" id="W0SGX4"/>
<dbReference type="HOGENOM" id="CLU_123885_0_0_4"/>
<organism evidence="1 2">
    <name type="scientific">Sulfuritalea hydrogenivorans sk43H</name>
    <dbReference type="NCBI Taxonomy" id="1223802"/>
    <lineage>
        <taxon>Bacteria</taxon>
        <taxon>Pseudomonadati</taxon>
        <taxon>Pseudomonadota</taxon>
        <taxon>Betaproteobacteria</taxon>
        <taxon>Nitrosomonadales</taxon>
        <taxon>Sterolibacteriaceae</taxon>
        <taxon>Sulfuritalea</taxon>
    </lineage>
</organism>
<dbReference type="KEGG" id="shd:SUTH_02215"/>